<proteinExistence type="inferred from homology"/>
<keyword evidence="4" id="KW-0479">Metal-binding</keyword>
<dbReference type="InterPro" id="IPR001453">
    <property type="entry name" value="MoaB/Mog_dom"/>
</dbReference>
<dbReference type="InterPro" id="IPR005110">
    <property type="entry name" value="MoeA_linker/N"/>
</dbReference>
<dbReference type="RefSeq" id="XP_031549534.1">
    <property type="nucleotide sequence ID" value="XM_031693674.1"/>
</dbReference>
<evidence type="ECO:0000256" key="2">
    <source>
        <dbReference type="ARBA" id="ARBA00008339"/>
    </source>
</evidence>
<comment type="catalytic activity">
    <reaction evidence="4">
        <text>molybdopterin + ATP + H(+) = adenylyl-molybdopterin + diphosphate</text>
        <dbReference type="Rhea" id="RHEA:31331"/>
        <dbReference type="ChEBI" id="CHEBI:15378"/>
        <dbReference type="ChEBI" id="CHEBI:30616"/>
        <dbReference type="ChEBI" id="CHEBI:33019"/>
        <dbReference type="ChEBI" id="CHEBI:58698"/>
        <dbReference type="ChEBI" id="CHEBI:62727"/>
    </reaction>
</comment>
<evidence type="ECO:0000313" key="8">
    <source>
        <dbReference type="RefSeq" id="XP_031549532.1"/>
    </source>
</evidence>
<comment type="cofactor">
    <cofactor evidence="4">
        <name>Mg(2+)</name>
        <dbReference type="ChEBI" id="CHEBI:18420"/>
    </cofactor>
</comment>
<dbReference type="RefSeq" id="XP_031549532.1">
    <property type="nucleotide sequence ID" value="XM_031693672.1"/>
</dbReference>
<evidence type="ECO:0000256" key="3">
    <source>
        <dbReference type="ARBA" id="ARBA00012509"/>
    </source>
</evidence>
<dbReference type="GO" id="GO:0061598">
    <property type="term" value="F:molybdopterin adenylyltransferase activity"/>
    <property type="evidence" value="ECO:0007669"/>
    <property type="project" value="UniProtKB-UniRule"/>
</dbReference>
<dbReference type="OrthoDB" id="4349954at2759"/>
<comment type="similarity">
    <text evidence="1">In the N-terminal section; belongs to the MoaB/Mog family.</text>
</comment>
<dbReference type="Pfam" id="PF00994">
    <property type="entry name" value="MoCF_biosynth"/>
    <property type="match status" value="1"/>
</dbReference>
<feature type="domain" description="MoaB/Mog" evidence="5">
    <location>
        <begin position="94"/>
        <end position="170"/>
    </location>
</feature>
<dbReference type="InterPro" id="IPR036425">
    <property type="entry name" value="MoaB/Mog-like_dom_sf"/>
</dbReference>
<evidence type="ECO:0000259" key="6">
    <source>
        <dbReference type="Pfam" id="PF03453"/>
    </source>
</evidence>
<comment type="similarity">
    <text evidence="4">Belongs to the MoeA family.</text>
</comment>
<keyword evidence="4" id="KW-0500">Molybdenum</keyword>
<evidence type="ECO:0000313" key="7">
    <source>
        <dbReference type="Proteomes" id="UP000515163"/>
    </source>
</evidence>
<dbReference type="Gene3D" id="3.40.980.10">
    <property type="entry name" value="MoaB/Mog-like domain"/>
    <property type="match status" value="1"/>
</dbReference>
<dbReference type="GO" id="GO:0061599">
    <property type="term" value="F:molybdopterin molybdotransferase activity"/>
    <property type="evidence" value="ECO:0007669"/>
    <property type="project" value="UniProtKB-UniRule"/>
</dbReference>
<dbReference type="SUPFAM" id="SSF53218">
    <property type="entry name" value="Molybdenum cofactor biosynthesis proteins"/>
    <property type="match status" value="1"/>
</dbReference>
<reference evidence="8 9" key="1">
    <citation type="submission" date="2025-04" db="UniProtKB">
        <authorList>
            <consortium name="RefSeq"/>
        </authorList>
    </citation>
    <scope>IDENTIFICATION</scope>
    <source>
        <tissue evidence="8 9">Tentacle</tissue>
    </source>
</reference>
<evidence type="ECO:0000259" key="5">
    <source>
        <dbReference type="Pfam" id="PF00994"/>
    </source>
</evidence>
<evidence type="ECO:0000313" key="10">
    <source>
        <dbReference type="RefSeq" id="XP_031549534.1"/>
    </source>
</evidence>
<evidence type="ECO:0000313" key="9">
    <source>
        <dbReference type="RefSeq" id="XP_031549533.1"/>
    </source>
</evidence>
<feature type="domain" description="MoeA N-terminal and linker" evidence="6">
    <location>
        <begin position="1"/>
        <end position="80"/>
    </location>
</feature>
<evidence type="ECO:0000256" key="1">
    <source>
        <dbReference type="ARBA" id="ARBA00007589"/>
    </source>
</evidence>
<evidence type="ECO:0000256" key="4">
    <source>
        <dbReference type="RuleBase" id="RU365090"/>
    </source>
</evidence>
<dbReference type="InterPro" id="IPR036135">
    <property type="entry name" value="MoeA_linker/N_sf"/>
</dbReference>
<dbReference type="Proteomes" id="UP000515163">
    <property type="component" value="Unplaced"/>
</dbReference>
<comment type="pathway">
    <text evidence="4">Cofactor biosynthesis; molybdopterin biosynthesis.</text>
</comment>
<dbReference type="Gene3D" id="2.170.190.11">
    <property type="entry name" value="Molybdopterin biosynthesis moea protein, domain 3"/>
    <property type="match status" value="1"/>
</dbReference>
<dbReference type="EC" id="2.7.7.75" evidence="3"/>
<dbReference type="GO" id="GO:0006777">
    <property type="term" value="P:Mo-molybdopterin cofactor biosynthetic process"/>
    <property type="evidence" value="ECO:0007669"/>
    <property type="project" value="UniProtKB-UniRule"/>
</dbReference>
<keyword evidence="4" id="KW-0808">Transferase</keyword>
<dbReference type="SUPFAM" id="SSF63882">
    <property type="entry name" value="MoeA N-terminal region -like"/>
    <property type="match status" value="1"/>
</dbReference>
<keyword evidence="7" id="KW-1185">Reference proteome</keyword>
<organism evidence="7 8">
    <name type="scientific">Actinia tenebrosa</name>
    <name type="common">Australian red waratah sea anemone</name>
    <dbReference type="NCBI Taxonomy" id="6105"/>
    <lineage>
        <taxon>Eukaryota</taxon>
        <taxon>Metazoa</taxon>
        <taxon>Cnidaria</taxon>
        <taxon>Anthozoa</taxon>
        <taxon>Hexacorallia</taxon>
        <taxon>Actiniaria</taxon>
        <taxon>Actiniidae</taxon>
        <taxon>Actinia</taxon>
    </lineage>
</organism>
<dbReference type="RefSeq" id="XP_031549533.1">
    <property type="nucleotide sequence ID" value="XM_031693673.1"/>
</dbReference>
<name>A0A6P8H9Y7_ACTTE</name>
<dbReference type="InterPro" id="IPR038987">
    <property type="entry name" value="MoeA-like"/>
</dbReference>
<comment type="function">
    <text evidence="4">Catalyzes two steps in the biosynthesis of the molybdenum cofactor. In the first step, molybdopterin is adenylated. Subsequently, molybdate is inserted into adenylated molybdopterin and AMP is released.</text>
</comment>
<dbReference type="PANTHER" id="PTHR10192:SF5">
    <property type="entry name" value="GEPHYRIN"/>
    <property type="match status" value="1"/>
</dbReference>
<comment type="catalytic activity">
    <reaction evidence="4">
        <text>adenylyl-molybdopterin + molybdate = Mo-molybdopterin + AMP + H(+)</text>
        <dbReference type="Rhea" id="RHEA:35047"/>
        <dbReference type="ChEBI" id="CHEBI:15378"/>
        <dbReference type="ChEBI" id="CHEBI:36264"/>
        <dbReference type="ChEBI" id="CHEBI:62727"/>
        <dbReference type="ChEBI" id="CHEBI:71302"/>
        <dbReference type="ChEBI" id="CHEBI:456215"/>
    </reaction>
</comment>
<dbReference type="GO" id="GO:0005524">
    <property type="term" value="F:ATP binding"/>
    <property type="evidence" value="ECO:0007669"/>
    <property type="project" value="UniProtKB-UniRule"/>
</dbReference>
<dbReference type="GeneID" id="116287060"/>
<keyword evidence="4" id="KW-0501">Molybdenum cofactor biosynthesis</keyword>
<dbReference type="UniPathway" id="UPA00344"/>
<dbReference type="CDD" id="cd00887">
    <property type="entry name" value="MoeA"/>
    <property type="match status" value="1"/>
</dbReference>
<dbReference type="Pfam" id="PF03453">
    <property type="entry name" value="MoeA_N"/>
    <property type="match status" value="1"/>
</dbReference>
<dbReference type="AlphaFoldDB" id="A0A6P8H9Y7"/>
<sequence>MRITTGAPVPPGSDAVVQVEDTELVESADEGKTEVKVKILSTPKVAQDLRPIGFDISSGELVLSKGEVLGPAELGLLATVSVTQVSVFKKPKVAILSTGNEIVQPTESPKAGQIRDSNKTTLTAAVKKEGFDVIDLGIAQDNPESLEATLTKGLTEADVVISSGGVSMSEKVQVFNYTTGSPI</sequence>
<dbReference type="PANTHER" id="PTHR10192">
    <property type="entry name" value="MOLYBDOPTERIN BIOSYNTHESIS PROTEIN"/>
    <property type="match status" value="1"/>
</dbReference>
<dbReference type="KEGG" id="aten:116287060"/>
<dbReference type="GO" id="GO:0046872">
    <property type="term" value="F:metal ion binding"/>
    <property type="evidence" value="ECO:0007669"/>
    <property type="project" value="UniProtKB-UniRule"/>
</dbReference>
<comment type="similarity">
    <text evidence="2">In the C-terminal section; belongs to the MoeA family.</text>
</comment>
<keyword evidence="4" id="KW-0460">Magnesium</keyword>
<gene>
    <name evidence="8 9 10" type="primary">LOC116287060</name>
</gene>
<protein>
    <recommendedName>
        <fullName evidence="3">molybdopterin adenylyltransferase</fullName>
        <ecNumber evidence="3">2.7.7.75</ecNumber>
    </recommendedName>
</protein>
<dbReference type="GO" id="GO:0005829">
    <property type="term" value="C:cytosol"/>
    <property type="evidence" value="ECO:0007669"/>
    <property type="project" value="TreeGrafter"/>
</dbReference>
<accession>A0A6P8H9Y7</accession>